<dbReference type="AlphaFoldDB" id="A0A6J5WWQ9"/>
<evidence type="ECO:0000313" key="2">
    <source>
        <dbReference type="Proteomes" id="UP000507245"/>
    </source>
</evidence>
<name>A0A6J5WWQ9_PRUAR</name>
<reference evidence="2" key="1">
    <citation type="journal article" date="2020" name="Genome Biol.">
        <title>Gamete binning: chromosome-level and haplotype-resolved genome assembly enabled by high-throughput single-cell sequencing of gamete genomes.</title>
        <authorList>
            <person name="Campoy J.A."/>
            <person name="Sun H."/>
            <person name="Goel M."/>
            <person name="Jiao W.-B."/>
            <person name="Folz-Donahue K."/>
            <person name="Wang N."/>
            <person name="Rubio M."/>
            <person name="Liu C."/>
            <person name="Kukat C."/>
            <person name="Ruiz D."/>
            <person name="Huettel B."/>
            <person name="Schneeberger K."/>
        </authorList>
    </citation>
    <scope>NUCLEOTIDE SEQUENCE [LARGE SCALE GENOMIC DNA]</scope>
    <source>
        <strain evidence="2">cv. Rojo Pasion</strain>
    </source>
</reference>
<protein>
    <submittedName>
        <fullName evidence="1">Uncharacterized protein</fullName>
    </submittedName>
</protein>
<keyword evidence="2" id="KW-1185">Reference proteome</keyword>
<sequence length="77" mass="8365">MAAISSVGYKGAANCSKGGLQDRIVNLGYAFVNFTSVVVAASRFHEKKWEEVDNNNKTSEITCASPAFDFSKNIDDE</sequence>
<dbReference type="Proteomes" id="UP000507245">
    <property type="component" value="Unassembled WGS sequence"/>
</dbReference>
<accession>A0A6J5WWQ9</accession>
<dbReference type="EMBL" id="CAEKKB010000003">
    <property type="protein sequence ID" value="CAB4304495.1"/>
    <property type="molecule type" value="Genomic_DNA"/>
</dbReference>
<proteinExistence type="predicted"/>
<organism evidence="1 2">
    <name type="scientific">Prunus armeniaca</name>
    <name type="common">Apricot</name>
    <name type="synonym">Armeniaca vulgaris</name>
    <dbReference type="NCBI Taxonomy" id="36596"/>
    <lineage>
        <taxon>Eukaryota</taxon>
        <taxon>Viridiplantae</taxon>
        <taxon>Streptophyta</taxon>
        <taxon>Embryophyta</taxon>
        <taxon>Tracheophyta</taxon>
        <taxon>Spermatophyta</taxon>
        <taxon>Magnoliopsida</taxon>
        <taxon>eudicotyledons</taxon>
        <taxon>Gunneridae</taxon>
        <taxon>Pentapetalae</taxon>
        <taxon>rosids</taxon>
        <taxon>fabids</taxon>
        <taxon>Rosales</taxon>
        <taxon>Rosaceae</taxon>
        <taxon>Amygdaloideae</taxon>
        <taxon>Amygdaleae</taxon>
        <taxon>Prunus</taxon>
    </lineage>
</organism>
<gene>
    <name evidence="1" type="ORF">ORAREDHAP_LOCUS22098</name>
</gene>
<evidence type="ECO:0000313" key="1">
    <source>
        <dbReference type="EMBL" id="CAB4304495.1"/>
    </source>
</evidence>